<gene>
    <name evidence="2" type="ORF">PCOR1329_LOCUS10252</name>
</gene>
<organism evidence="2 3">
    <name type="scientific">Prorocentrum cordatum</name>
    <dbReference type="NCBI Taxonomy" id="2364126"/>
    <lineage>
        <taxon>Eukaryota</taxon>
        <taxon>Sar</taxon>
        <taxon>Alveolata</taxon>
        <taxon>Dinophyceae</taxon>
        <taxon>Prorocentrales</taxon>
        <taxon>Prorocentraceae</taxon>
        <taxon>Prorocentrum</taxon>
    </lineage>
</organism>
<feature type="region of interest" description="Disordered" evidence="1">
    <location>
        <begin position="1"/>
        <end position="72"/>
    </location>
</feature>
<dbReference type="Proteomes" id="UP001189429">
    <property type="component" value="Unassembled WGS sequence"/>
</dbReference>
<sequence>CARAPAAAPRWCSAATPASGPPAAAATAWASARPRRPWRRGCGPPPAASTPWCSVGTRAARPPKSCWRARAQ</sequence>
<dbReference type="EMBL" id="CAUYUJ010002900">
    <property type="protein sequence ID" value="CAK0802896.1"/>
    <property type="molecule type" value="Genomic_DNA"/>
</dbReference>
<keyword evidence="3" id="KW-1185">Reference proteome</keyword>
<evidence type="ECO:0000256" key="1">
    <source>
        <dbReference type="SAM" id="MobiDB-lite"/>
    </source>
</evidence>
<reference evidence="2" key="1">
    <citation type="submission" date="2023-10" db="EMBL/GenBank/DDBJ databases">
        <authorList>
            <person name="Chen Y."/>
            <person name="Shah S."/>
            <person name="Dougan E. K."/>
            <person name="Thang M."/>
            <person name="Chan C."/>
        </authorList>
    </citation>
    <scope>NUCLEOTIDE SEQUENCE [LARGE SCALE GENOMIC DNA]</scope>
</reference>
<protein>
    <submittedName>
        <fullName evidence="2">Uncharacterized protein</fullName>
    </submittedName>
</protein>
<feature type="compositionally biased region" description="Low complexity" evidence="1">
    <location>
        <begin position="1"/>
        <end position="32"/>
    </location>
</feature>
<feature type="non-terminal residue" evidence="2">
    <location>
        <position position="72"/>
    </location>
</feature>
<feature type="non-terminal residue" evidence="2">
    <location>
        <position position="1"/>
    </location>
</feature>
<comment type="caution">
    <text evidence="2">The sequence shown here is derived from an EMBL/GenBank/DDBJ whole genome shotgun (WGS) entry which is preliminary data.</text>
</comment>
<evidence type="ECO:0000313" key="2">
    <source>
        <dbReference type="EMBL" id="CAK0802896.1"/>
    </source>
</evidence>
<name>A0ABN9QDY2_9DINO</name>
<evidence type="ECO:0000313" key="3">
    <source>
        <dbReference type="Proteomes" id="UP001189429"/>
    </source>
</evidence>
<proteinExistence type="predicted"/>
<accession>A0ABN9QDY2</accession>